<evidence type="ECO:0000313" key="2">
    <source>
        <dbReference type="Proteomes" id="UP000250780"/>
    </source>
</evidence>
<accession>A0A2X1MTN7</accession>
<reference evidence="1 2" key="1">
    <citation type="submission" date="2018-06" db="EMBL/GenBank/DDBJ databases">
        <authorList>
            <consortium name="Pathogen Informatics"/>
            <person name="Doyle S."/>
        </authorList>
    </citation>
    <scope>NUCLEOTIDE SEQUENCE [LARGE SCALE GENOMIC DNA]</scope>
    <source>
        <strain evidence="1 2">NCTC9073</strain>
    </source>
</reference>
<proteinExistence type="predicted"/>
<protein>
    <submittedName>
        <fullName evidence="1">Uncharacterized protein</fullName>
    </submittedName>
</protein>
<dbReference type="EMBL" id="UASD01000006">
    <property type="protein sequence ID" value="SPX09821.1"/>
    <property type="molecule type" value="Genomic_DNA"/>
</dbReference>
<evidence type="ECO:0000313" key="1">
    <source>
        <dbReference type="EMBL" id="SPX09821.1"/>
    </source>
</evidence>
<name>A0A2X1MTN7_ECOLX</name>
<organism evidence="1 2">
    <name type="scientific">Escherichia coli</name>
    <dbReference type="NCBI Taxonomy" id="562"/>
    <lineage>
        <taxon>Bacteria</taxon>
        <taxon>Pseudomonadati</taxon>
        <taxon>Pseudomonadota</taxon>
        <taxon>Gammaproteobacteria</taxon>
        <taxon>Enterobacterales</taxon>
        <taxon>Enterobacteriaceae</taxon>
        <taxon>Escherichia</taxon>
    </lineage>
</organism>
<sequence length="51" mass="5561">MLTGGSKNQAVMAQAEAGNCKLSYAETLHGLGLKVYIDNSFYLKKKNIKVI</sequence>
<gene>
    <name evidence="1" type="ORF">NCTC9073_01104</name>
</gene>
<dbReference type="AlphaFoldDB" id="A0A2X1MTN7"/>
<dbReference type="Proteomes" id="UP000250780">
    <property type="component" value="Unassembled WGS sequence"/>
</dbReference>